<accession>A0AC60P7N2</accession>
<name>A0AC60P7N2_IXOPE</name>
<protein>
    <submittedName>
        <fullName evidence="1">Uncharacterized protein</fullName>
    </submittedName>
</protein>
<keyword evidence="2" id="KW-1185">Reference proteome</keyword>
<sequence>MRAATAATVQQRGVRVGHLYIYPLRRPLTVVGRNEVCVPRPRHGASFVGVLCRPINPVACLTVPGATGGTRSLTKRRASSFGSSTPPTPSPASGFQPHALLRNASISLFQSSRNRAYLEEVIVLVPKSWGPKETWARAPTPSVSRTGWQLHRDADVRLEPQGSPFGDNPFTVQHAGCGLQAKRLVLSAGFLRLVDEGGPKAAMYGPPERVFVREWAHLRYGVFNEAGYPGDPLYPAYTARTGSSDPTDVVLTTCTDTPLDLDWKRELQSDRRLEAVSARIAPELPDEVNQFCDGDEHLHNDEAPSKQNVMNQAGERLLGRTRFHYVQEAPLRVVIVVQVSAASALKDRRSFVIRALDKFARVDAPEDSRLGLAAFGQVEAAVKVPLTLMNSSSVRSKLGQRVPVPGTKFNSSVEEGISKALQMLKEDRELPYPTVNGSAAAGGVILLLSSGDMAADVAERLQESLVASQVRLQSIVYPQSEHPEPHLDALVEHTGGRTWHVHEAAVADQLQGSVATQAELYEAFYSLLLRGYSWDETDNYVMVEKREFGEAEQESGAPLTLSFDVDPGLARQLLVVVVGYDFSNIALPSITQEGIHLKAPNGNPGYNANDLSVFNFDYAFWSYSFKIAEPAVGMWELHAEPTKKTAQPVIGIVYAKPAVKEVPILLDVWISGRSSAVNSSEKFIIYAELKKGSHPVAKALVTAFVRRPDTDIVSRVHLIDNGAGDPDLTENDGVYCRYFTDFTGTGRYDLTVVANDNDVSAVIIGASDGDFESRFPEGAEYPSCCGSRVSDSYSQKTNRFTRTDHYGSFFVTTEKASKDVLPPSRITDLRVVSTDNLRMAVTFNWTAPGDDFDEGQ</sequence>
<evidence type="ECO:0000313" key="2">
    <source>
        <dbReference type="Proteomes" id="UP000805193"/>
    </source>
</evidence>
<gene>
    <name evidence="1" type="ORF">HPB47_007489</name>
</gene>
<organism evidence="1 2">
    <name type="scientific">Ixodes persulcatus</name>
    <name type="common">Taiga tick</name>
    <dbReference type="NCBI Taxonomy" id="34615"/>
    <lineage>
        <taxon>Eukaryota</taxon>
        <taxon>Metazoa</taxon>
        <taxon>Ecdysozoa</taxon>
        <taxon>Arthropoda</taxon>
        <taxon>Chelicerata</taxon>
        <taxon>Arachnida</taxon>
        <taxon>Acari</taxon>
        <taxon>Parasitiformes</taxon>
        <taxon>Ixodida</taxon>
        <taxon>Ixodoidea</taxon>
        <taxon>Ixodidae</taxon>
        <taxon>Ixodinae</taxon>
        <taxon>Ixodes</taxon>
    </lineage>
</organism>
<dbReference type="EMBL" id="JABSTQ010011084">
    <property type="protein sequence ID" value="KAG0415336.1"/>
    <property type="molecule type" value="Genomic_DNA"/>
</dbReference>
<feature type="non-terminal residue" evidence="1">
    <location>
        <position position="856"/>
    </location>
</feature>
<evidence type="ECO:0000313" key="1">
    <source>
        <dbReference type="EMBL" id="KAG0415336.1"/>
    </source>
</evidence>
<proteinExistence type="predicted"/>
<comment type="caution">
    <text evidence="1">The sequence shown here is derived from an EMBL/GenBank/DDBJ whole genome shotgun (WGS) entry which is preliminary data.</text>
</comment>
<reference evidence="1 2" key="1">
    <citation type="journal article" date="2020" name="Cell">
        <title>Large-Scale Comparative Analyses of Tick Genomes Elucidate Their Genetic Diversity and Vector Capacities.</title>
        <authorList>
            <consortium name="Tick Genome and Microbiome Consortium (TIGMIC)"/>
            <person name="Jia N."/>
            <person name="Wang J."/>
            <person name="Shi W."/>
            <person name="Du L."/>
            <person name="Sun Y."/>
            <person name="Zhan W."/>
            <person name="Jiang J.F."/>
            <person name="Wang Q."/>
            <person name="Zhang B."/>
            <person name="Ji P."/>
            <person name="Bell-Sakyi L."/>
            <person name="Cui X.M."/>
            <person name="Yuan T.T."/>
            <person name="Jiang B.G."/>
            <person name="Yang W.F."/>
            <person name="Lam T.T."/>
            <person name="Chang Q.C."/>
            <person name="Ding S.J."/>
            <person name="Wang X.J."/>
            <person name="Zhu J.G."/>
            <person name="Ruan X.D."/>
            <person name="Zhao L."/>
            <person name="Wei J.T."/>
            <person name="Ye R.Z."/>
            <person name="Que T.C."/>
            <person name="Du C.H."/>
            <person name="Zhou Y.H."/>
            <person name="Cheng J.X."/>
            <person name="Dai P.F."/>
            <person name="Guo W.B."/>
            <person name="Han X.H."/>
            <person name="Huang E.J."/>
            <person name="Li L.F."/>
            <person name="Wei W."/>
            <person name="Gao Y.C."/>
            <person name="Liu J.Z."/>
            <person name="Shao H.Z."/>
            <person name="Wang X."/>
            <person name="Wang C.C."/>
            <person name="Yang T.C."/>
            <person name="Huo Q.B."/>
            <person name="Li W."/>
            <person name="Chen H.Y."/>
            <person name="Chen S.E."/>
            <person name="Zhou L.G."/>
            <person name="Ni X.B."/>
            <person name="Tian J.H."/>
            <person name="Sheng Y."/>
            <person name="Liu T."/>
            <person name="Pan Y.S."/>
            <person name="Xia L.Y."/>
            <person name="Li J."/>
            <person name="Zhao F."/>
            <person name="Cao W.C."/>
        </authorList>
    </citation>
    <scope>NUCLEOTIDE SEQUENCE [LARGE SCALE GENOMIC DNA]</scope>
    <source>
        <strain evidence="1">Iper-2018</strain>
    </source>
</reference>
<dbReference type="Proteomes" id="UP000805193">
    <property type="component" value="Unassembled WGS sequence"/>
</dbReference>